<feature type="transmembrane region" description="Helical" evidence="6">
    <location>
        <begin position="729"/>
        <end position="750"/>
    </location>
</feature>
<proteinExistence type="predicted"/>
<feature type="domain" description="ABC-2 type transporter transmembrane" evidence="7">
    <location>
        <begin position="74"/>
        <end position="219"/>
    </location>
</feature>
<evidence type="ECO:0000256" key="3">
    <source>
        <dbReference type="ARBA" id="ARBA00022989"/>
    </source>
</evidence>
<dbReference type="AlphaFoldDB" id="A0A6N7RR86"/>
<evidence type="ECO:0000256" key="2">
    <source>
        <dbReference type="ARBA" id="ARBA00022692"/>
    </source>
</evidence>
<dbReference type="InterPro" id="IPR017500">
    <property type="entry name" value="Phage_infect_YhgE_N"/>
</dbReference>
<dbReference type="NCBIfam" id="TIGR03061">
    <property type="entry name" value="pip_yhgE_Nterm"/>
    <property type="match status" value="1"/>
</dbReference>
<dbReference type="NCBIfam" id="TIGR03062">
    <property type="entry name" value="pip_yhgE_Cterm"/>
    <property type="match status" value="1"/>
</dbReference>
<gene>
    <name evidence="8" type="ORF">GJG86_13625</name>
</gene>
<feature type="domain" description="ABC-2 type transporter transmembrane" evidence="7">
    <location>
        <begin position="398"/>
        <end position="744"/>
    </location>
</feature>
<dbReference type="Proteomes" id="UP000438093">
    <property type="component" value="Unassembled WGS sequence"/>
</dbReference>
<evidence type="ECO:0000256" key="1">
    <source>
        <dbReference type="ARBA" id="ARBA00004141"/>
    </source>
</evidence>
<feature type="transmembrane region" description="Helical" evidence="6">
    <location>
        <begin position="66"/>
        <end position="89"/>
    </location>
</feature>
<dbReference type="InterPro" id="IPR017501">
    <property type="entry name" value="Phage_infect_YhgE_C"/>
</dbReference>
<comment type="subcellular location">
    <subcellularLocation>
        <location evidence="1">Membrane</location>
        <topology evidence="1">Multi-pass membrane protein</topology>
    </subcellularLocation>
</comment>
<feature type="transmembrane region" description="Helical" evidence="6">
    <location>
        <begin position="26"/>
        <end position="45"/>
    </location>
</feature>
<reference evidence="9" key="1">
    <citation type="submission" date="2019-08" db="EMBL/GenBank/DDBJ databases">
        <title>Arthrobacter sp. nov., isolated from plateau pika and Tibetan wild ass.</title>
        <authorList>
            <person name="Ge Y."/>
        </authorList>
    </citation>
    <scope>NUCLEOTIDE SEQUENCE [LARGE SCALE GENOMIC DNA]</scope>
    <source>
        <strain evidence="9">HF-4214</strain>
    </source>
</reference>
<dbReference type="SUPFAM" id="SSF57997">
    <property type="entry name" value="Tropomyosin"/>
    <property type="match status" value="1"/>
</dbReference>
<protein>
    <submittedName>
        <fullName evidence="8">YhgE/Pip domain-containing protein</fullName>
    </submittedName>
</protein>
<dbReference type="GO" id="GO:0016020">
    <property type="term" value="C:membrane"/>
    <property type="evidence" value="ECO:0007669"/>
    <property type="project" value="UniProtKB-SubCell"/>
</dbReference>
<keyword evidence="9" id="KW-1185">Reference proteome</keyword>
<feature type="transmembrane region" description="Helical" evidence="6">
    <location>
        <begin position="842"/>
        <end position="865"/>
    </location>
</feature>
<evidence type="ECO:0000313" key="8">
    <source>
        <dbReference type="EMBL" id="MRX83522.1"/>
    </source>
</evidence>
<comment type="caution">
    <text evidence="8">The sequence shown here is derived from an EMBL/GenBank/DDBJ whole genome shotgun (WGS) entry which is preliminary data.</text>
</comment>
<evidence type="ECO:0000256" key="6">
    <source>
        <dbReference type="SAM" id="Phobius"/>
    </source>
</evidence>
<sequence>MVQPEVDSLDRSQNHGPRALRTYPRWAIVFPYVLVIRGSAVSAARQGRELRMKTVFQILLRDLKRLARNPVAIIVTLGVCVIPSLYAWYSIEANWDPYANTSGIRVAVSNEDAGTRDDVVGDLDVGAQVVDGLRDNTQLGWEFVSQDEAMEGVRSGAYYAAIVIPKSFSEDLVSAAYGGSEKPQLEYYVNEKKNSVAPKVTDAGAAAIEEQINSMFIQTVSKAVVSGAQQVGHEAEDGVAAAEGSLTSGVSEAASALGDARGLLDGMGGTVAASRDSATRARATLSDLLNQLPTLSAALDEGGGLLTEARDAANGYFSSAASSVGRASSLVSSAAVQTNAAIGQTAGDVTALQERVDGLLADAEKLAKDNETMLEALKDLEPDHPELAGIVEQLEQQNAQQQETIEALKQASATVTETAGKAVDASQAVTGVVQDEAQGLTQSQQSLSTDVLPQLSYGLDGLSQATGTLSGAVAALDGLVRQADAAVAQLDATLGQAEQALSSSSWSLGSVQGHLSTMATDLAALSDSASLDQLSTLLGVNPDAAASFMAAPVTLRTETVFPVDTYGAGVAPFYTNLALWVGGFVLIAIFKLEVDRTGVGRMSPTQSYFGRWLLLVALAAVQAVIVCVGDLVLGVQCVEPVAFVATGVFASFVYLNIIYALAVAFKHIGKALAVVLLIMQIPGSSGMYPVEMMSGFFQVIHPFLPFTYGIGALREAIGGMYGQAFWIDLAHLALFLPVAFLIGLVARPYLLNINLLFDRKLAETDVMVSERGELEHKRYRLRTVIRALLDTDAYRETLVRRFERFGRNYRRFIRAGFAALAALSVLMLVLLSTVQVDADGKLLMLVVWIAVLVAVDGYLIAIEYVHENLDYQMDLASMDEEGLRDKVRSHLTFGPGKQADAAEGEGGEQA</sequence>
<feature type="transmembrane region" description="Helical" evidence="6">
    <location>
        <begin position="641"/>
        <end position="664"/>
    </location>
</feature>
<evidence type="ECO:0000256" key="4">
    <source>
        <dbReference type="ARBA" id="ARBA00023136"/>
    </source>
</evidence>
<dbReference type="Pfam" id="PF12698">
    <property type="entry name" value="ABC2_membrane_3"/>
    <property type="match status" value="2"/>
</dbReference>
<keyword evidence="3 6" id="KW-1133">Transmembrane helix</keyword>
<dbReference type="EMBL" id="VTFY01000012">
    <property type="protein sequence ID" value="MRX83522.1"/>
    <property type="molecule type" value="Genomic_DNA"/>
</dbReference>
<evidence type="ECO:0000313" key="9">
    <source>
        <dbReference type="Proteomes" id="UP000438093"/>
    </source>
</evidence>
<evidence type="ECO:0000256" key="5">
    <source>
        <dbReference type="SAM" id="Coils"/>
    </source>
</evidence>
<feature type="transmembrane region" description="Helical" evidence="6">
    <location>
        <begin position="573"/>
        <end position="592"/>
    </location>
</feature>
<dbReference type="InterPro" id="IPR051328">
    <property type="entry name" value="T7SS_ABC-Transporter"/>
</dbReference>
<feature type="transmembrane region" description="Helical" evidence="6">
    <location>
        <begin position="812"/>
        <end position="836"/>
    </location>
</feature>
<organism evidence="8 9">
    <name type="scientific">Eggerthella guodeyinii</name>
    <dbReference type="NCBI Taxonomy" id="2690837"/>
    <lineage>
        <taxon>Bacteria</taxon>
        <taxon>Bacillati</taxon>
        <taxon>Actinomycetota</taxon>
        <taxon>Coriobacteriia</taxon>
        <taxon>Eggerthellales</taxon>
        <taxon>Eggerthellaceae</taxon>
        <taxon>Eggerthella</taxon>
    </lineage>
</organism>
<keyword evidence="4 6" id="KW-0472">Membrane</keyword>
<dbReference type="Gene3D" id="3.40.1710.10">
    <property type="entry name" value="abc type-2 transporter like domain"/>
    <property type="match status" value="1"/>
</dbReference>
<feature type="coiled-coil region" evidence="5">
    <location>
        <begin position="349"/>
        <end position="414"/>
    </location>
</feature>
<feature type="transmembrane region" description="Helical" evidence="6">
    <location>
        <begin position="612"/>
        <end position="635"/>
    </location>
</feature>
<dbReference type="PANTHER" id="PTHR43077">
    <property type="entry name" value="TRANSPORT PERMEASE YVFS-RELATED"/>
    <property type="match status" value="1"/>
</dbReference>
<evidence type="ECO:0000259" key="7">
    <source>
        <dbReference type="Pfam" id="PF12698"/>
    </source>
</evidence>
<feature type="transmembrane region" description="Helical" evidence="6">
    <location>
        <begin position="671"/>
        <end position="690"/>
    </location>
</feature>
<dbReference type="PANTHER" id="PTHR43077:SF10">
    <property type="entry name" value="TRANSPORT PERMEASE PROTEIN"/>
    <property type="match status" value="1"/>
</dbReference>
<accession>A0A6N7RR86</accession>
<keyword evidence="2 6" id="KW-0812">Transmembrane</keyword>
<dbReference type="GO" id="GO:0140359">
    <property type="term" value="F:ABC-type transporter activity"/>
    <property type="evidence" value="ECO:0007669"/>
    <property type="project" value="InterPro"/>
</dbReference>
<dbReference type="InterPro" id="IPR013525">
    <property type="entry name" value="ABC2_TM"/>
</dbReference>
<keyword evidence="5" id="KW-0175">Coiled coil</keyword>
<name>A0A6N7RR86_9ACTN</name>